<dbReference type="SUPFAM" id="SSF46689">
    <property type="entry name" value="Homeodomain-like"/>
    <property type="match status" value="1"/>
</dbReference>
<evidence type="ECO:0000313" key="7">
    <source>
        <dbReference type="EMBL" id="GEK82885.1"/>
    </source>
</evidence>
<dbReference type="PANTHER" id="PTHR47506:SF1">
    <property type="entry name" value="HTH-TYPE TRANSCRIPTIONAL REGULATOR YJDC"/>
    <property type="match status" value="1"/>
</dbReference>
<keyword evidence="2 4" id="KW-0238">DNA-binding</keyword>
<dbReference type="Proteomes" id="UP000522688">
    <property type="component" value="Unassembled WGS sequence"/>
</dbReference>
<organism evidence="8 10">
    <name type="scientific">Frigoribacterium faeni</name>
    <dbReference type="NCBI Taxonomy" id="145483"/>
    <lineage>
        <taxon>Bacteria</taxon>
        <taxon>Bacillati</taxon>
        <taxon>Actinomycetota</taxon>
        <taxon>Actinomycetes</taxon>
        <taxon>Micrococcales</taxon>
        <taxon>Microbacteriaceae</taxon>
        <taxon>Frigoribacterium</taxon>
    </lineage>
</organism>
<dbReference type="EMBL" id="BJUV01000009">
    <property type="protein sequence ID" value="GEK82885.1"/>
    <property type="molecule type" value="Genomic_DNA"/>
</dbReference>
<feature type="domain" description="HTH tetR-type" evidence="6">
    <location>
        <begin position="24"/>
        <end position="84"/>
    </location>
</feature>
<evidence type="ECO:0000313" key="9">
    <source>
        <dbReference type="Proteomes" id="UP000321154"/>
    </source>
</evidence>
<dbReference type="Proteomes" id="UP000321154">
    <property type="component" value="Unassembled WGS sequence"/>
</dbReference>
<evidence type="ECO:0000256" key="3">
    <source>
        <dbReference type="ARBA" id="ARBA00023163"/>
    </source>
</evidence>
<dbReference type="PROSITE" id="PS50977">
    <property type="entry name" value="HTH_TETR_2"/>
    <property type="match status" value="1"/>
</dbReference>
<accession>A0A7W3JI16</accession>
<proteinExistence type="predicted"/>
<dbReference type="InterPro" id="IPR009057">
    <property type="entry name" value="Homeodomain-like_sf"/>
</dbReference>
<dbReference type="GO" id="GO:0003677">
    <property type="term" value="F:DNA binding"/>
    <property type="evidence" value="ECO:0007669"/>
    <property type="project" value="UniProtKB-UniRule"/>
</dbReference>
<dbReference type="InterPro" id="IPR001647">
    <property type="entry name" value="HTH_TetR"/>
</dbReference>
<evidence type="ECO:0000256" key="4">
    <source>
        <dbReference type="PROSITE-ProRule" id="PRU00335"/>
    </source>
</evidence>
<dbReference type="Gene3D" id="1.10.357.10">
    <property type="entry name" value="Tetracycline Repressor, domain 2"/>
    <property type="match status" value="1"/>
</dbReference>
<dbReference type="PANTHER" id="PTHR47506">
    <property type="entry name" value="TRANSCRIPTIONAL REGULATORY PROTEIN"/>
    <property type="match status" value="1"/>
</dbReference>
<dbReference type="InterPro" id="IPR036271">
    <property type="entry name" value="Tet_transcr_reg_TetR-rel_C_sf"/>
</dbReference>
<evidence type="ECO:0000256" key="1">
    <source>
        <dbReference type="ARBA" id="ARBA00023015"/>
    </source>
</evidence>
<reference evidence="7 9" key="1">
    <citation type="submission" date="2019-07" db="EMBL/GenBank/DDBJ databases">
        <title>Whole genome shotgun sequence of Frigoribacterium faeni NBRC 103066.</title>
        <authorList>
            <person name="Hosoyama A."/>
            <person name="Uohara A."/>
            <person name="Ohji S."/>
            <person name="Ichikawa N."/>
        </authorList>
    </citation>
    <scope>NUCLEOTIDE SEQUENCE [LARGE SCALE GENOMIC DNA]</scope>
    <source>
        <strain evidence="7 9">NBRC 103066</strain>
    </source>
</reference>
<protein>
    <submittedName>
        <fullName evidence="8">AcrR family transcriptional regulator</fullName>
    </submittedName>
    <submittedName>
        <fullName evidence="7">TetR family transcriptional regulator</fullName>
    </submittedName>
</protein>
<evidence type="ECO:0000256" key="5">
    <source>
        <dbReference type="SAM" id="MobiDB-lite"/>
    </source>
</evidence>
<sequence>MTVDSPQPAVQRLPGRPRADQTTPGARARVLTTADRLFYDEGIRVVGVDRLIAESSVTKATFYKHFGAKDTLVLQFLAGRHDRDVAALAEIVAASSDGRDAVVRFVDAAVARMQEPGFRGSAYGNAAAEFSDPTHPARVAIAEHREWLTDALVDLFKNAGHPMPGDAADDFQLALDGAQIGAYAGDAIAASAALRRTTERLLSA</sequence>
<dbReference type="SUPFAM" id="SSF48498">
    <property type="entry name" value="Tetracyclin repressor-like, C-terminal domain"/>
    <property type="match status" value="1"/>
</dbReference>
<feature type="region of interest" description="Disordered" evidence="5">
    <location>
        <begin position="1"/>
        <end position="24"/>
    </location>
</feature>
<keyword evidence="9" id="KW-1185">Reference proteome</keyword>
<dbReference type="RefSeq" id="WP_244289715.1">
    <property type="nucleotide sequence ID" value="NZ_BAAAHR010000001.1"/>
</dbReference>
<gene>
    <name evidence="8" type="ORF">FB463_001483</name>
    <name evidence="7" type="ORF">FFA01_11940</name>
</gene>
<name>A0A7W3JI16_9MICO</name>
<dbReference type="EMBL" id="JACGWW010000002">
    <property type="protein sequence ID" value="MBA8813234.1"/>
    <property type="molecule type" value="Genomic_DNA"/>
</dbReference>
<evidence type="ECO:0000256" key="2">
    <source>
        <dbReference type="ARBA" id="ARBA00023125"/>
    </source>
</evidence>
<reference evidence="8 10" key="2">
    <citation type="submission" date="2020-07" db="EMBL/GenBank/DDBJ databases">
        <title>Sequencing the genomes of 1000 actinobacteria strains.</title>
        <authorList>
            <person name="Klenk H.-P."/>
        </authorList>
    </citation>
    <scope>NUCLEOTIDE SEQUENCE [LARGE SCALE GENOMIC DNA]</scope>
    <source>
        <strain evidence="8 10">DSM 10309</strain>
    </source>
</reference>
<comment type="caution">
    <text evidence="8">The sequence shown here is derived from an EMBL/GenBank/DDBJ whole genome shotgun (WGS) entry which is preliminary data.</text>
</comment>
<evidence type="ECO:0000313" key="10">
    <source>
        <dbReference type="Proteomes" id="UP000522688"/>
    </source>
</evidence>
<evidence type="ECO:0000313" key="8">
    <source>
        <dbReference type="EMBL" id="MBA8813234.1"/>
    </source>
</evidence>
<dbReference type="AlphaFoldDB" id="A0A7W3JI16"/>
<evidence type="ECO:0000259" key="6">
    <source>
        <dbReference type="PROSITE" id="PS50977"/>
    </source>
</evidence>
<feature type="DNA-binding region" description="H-T-H motif" evidence="4">
    <location>
        <begin position="47"/>
        <end position="66"/>
    </location>
</feature>
<dbReference type="PRINTS" id="PR00455">
    <property type="entry name" value="HTHTETR"/>
</dbReference>
<dbReference type="Pfam" id="PF00440">
    <property type="entry name" value="TetR_N"/>
    <property type="match status" value="1"/>
</dbReference>
<keyword evidence="1" id="KW-0805">Transcription regulation</keyword>
<keyword evidence="3" id="KW-0804">Transcription</keyword>